<dbReference type="SUPFAM" id="SSF74650">
    <property type="entry name" value="Galactose mutarotase-like"/>
    <property type="match status" value="1"/>
</dbReference>
<reference evidence="9" key="1">
    <citation type="journal article" date="2014" name="Int. J. Syst. Evol. Microbiol.">
        <title>Complete genome sequence of Corynebacterium casei LMG S-19264T (=DSM 44701T), isolated from a smear-ripened cheese.</title>
        <authorList>
            <consortium name="US DOE Joint Genome Institute (JGI-PGF)"/>
            <person name="Walter F."/>
            <person name="Albersmeier A."/>
            <person name="Kalinowski J."/>
            <person name="Ruckert C."/>
        </authorList>
    </citation>
    <scope>NUCLEOTIDE SEQUENCE</scope>
    <source>
        <strain evidence="9">CGMCC 1.7086</strain>
    </source>
</reference>
<keyword evidence="7" id="KW-0812">Transmembrane</keyword>
<dbReference type="PANTHER" id="PTHR30504:SF4">
    <property type="entry name" value="GLUCANS BIOSYNTHESIS PROTEIN G"/>
    <property type="match status" value="1"/>
</dbReference>
<feature type="domain" description="Glucan biosynthesis periplasmic MdoG C-terminal" evidence="8">
    <location>
        <begin position="66"/>
        <end position="544"/>
    </location>
</feature>
<dbReference type="FunFam" id="2.70.98.10:FF:000001">
    <property type="entry name" value="Glucans biosynthesis protein G"/>
    <property type="match status" value="1"/>
</dbReference>
<comment type="pathway">
    <text evidence="2">Glycan metabolism; osmoregulated periplasmic glucan (OPG) biosynthesis.</text>
</comment>
<dbReference type="InterPro" id="IPR014756">
    <property type="entry name" value="Ig_E-set"/>
</dbReference>
<evidence type="ECO:0000256" key="1">
    <source>
        <dbReference type="ARBA" id="ARBA00004418"/>
    </source>
</evidence>
<evidence type="ECO:0000256" key="2">
    <source>
        <dbReference type="ARBA" id="ARBA00005001"/>
    </source>
</evidence>
<dbReference type="InterPro" id="IPR014438">
    <property type="entry name" value="Glucan_biosyn_MdoG/MdoD"/>
</dbReference>
<dbReference type="PANTHER" id="PTHR30504">
    <property type="entry name" value="GLUCANS BIOSYNTHESIS PROTEIN"/>
    <property type="match status" value="1"/>
</dbReference>
<dbReference type="InterPro" id="IPR013783">
    <property type="entry name" value="Ig-like_fold"/>
</dbReference>
<gene>
    <name evidence="9" type="primary">mdoG</name>
    <name evidence="9" type="ORF">GCM10010982_05500</name>
</gene>
<dbReference type="Gene3D" id="2.70.98.10">
    <property type="match status" value="1"/>
</dbReference>
<dbReference type="GO" id="GO:0003824">
    <property type="term" value="F:catalytic activity"/>
    <property type="evidence" value="ECO:0007669"/>
    <property type="project" value="InterPro"/>
</dbReference>
<evidence type="ECO:0000259" key="8">
    <source>
        <dbReference type="Pfam" id="PF04349"/>
    </source>
</evidence>
<evidence type="ECO:0000313" key="9">
    <source>
        <dbReference type="EMBL" id="GGO64922.1"/>
    </source>
</evidence>
<comment type="caution">
    <text evidence="9">The sequence shown here is derived from an EMBL/GenBank/DDBJ whole genome shotgun (WGS) entry which is preliminary data.</text>
</comment>
<evidence type="ECO:0000256" key="7">
    <source>
        <dbReference type="SAM" id="Phobius"/>
    </source>
</evidence>
<accession>A0A918DH60</accession>
<evidence type="ECO:0000256" key="4">
    <source>
        <dbReference type="ARBA" id="ARBA00015376"/>
    </source>
</evidence>
<keyword evidence="6" id="KW-0574">Periplasm</keyword>
<evidence type="ECO:0000313" key="10">
    <source>
        <dbReference type="Proteomes" id="UP000606935"/>
    </source>
</evidence>
<dbReference type="InterPro" id="IPR011013">
    <property type="entry name" value="Gal_mutarotase_sf_dom"/>
</dbReference>
<dbReference type="InterPro" id="IPR007444">
    <property type="entry name" value="Glucan_biosyn_MdoG_C"/>
</dbReference>
<evidence type="ECO:0000256" key="5">
    <source>
        <dbReference type="ARBA" id="ARBA00022729"/>
    </source>
</evidence>
<keyword evidence="7" id="KW-0472">Membrane</keyword>
<feature type="transmembrane region" description="Helical" evidence="7">
    <location>
        <begin position="30"/>
        <end position="50"/>
    </location>
</feature>
<dbReference type="SUPFAM" id="SSF81296">
    <property type="entry name" value="E set domains"/>
    <property type="match status" value="1"/>
</dbReference>
<dbReference type="Gene3D" id="2.60.40.10">
    <property type="entry name" value="Immunoglobulins"/>
    <property type="match status" value="1"/>
</dbReference>
<reference evidence="9" key="2">
    <citation type="submission" date="2020-09" db="EMBL/GenBank/DDBJ databases">
        <authorList>
            <person name="Sun Q."/>
            <person name="Zhou Y."/>
        </authorList>
    </citation>
    <scope>NUCLEOTIDE SEQUENCE</scope>
    <source>
        <strain evidence="9">CGMCC 1.7086</strain>
    </source>
</reference>
<dbReference type="GO" id="GO:0030246">
    <property type="term" value="F:carbohydrate binding"/>
    <property type="evidence" value="ECO:0007669"/>
    <property type="project" value="InterPro"/>
</dbReference>
<proteinExistence type="inferred from homology"/>
<comment type="subcellular location">
    <subcellularLocation>
        <location evidence="1">Periplasm</location>
    </subcellularLocation>
</comment>
<organism evidence="9 10">
    <name type="scientific">Bowmanella pacifica</name>
    <dbReference type="NCBI Taxonomy" id="502051"/>
    <lineage>
        <taxon>Bacteria</taxon>
        <taxon>Pseudomonadati</taxon>
        <taxon>Pseudomonadota</taxon>
        <taxon>Gammaproteobacteria</taxon>
        <taxon>Alteromonadales</taxon>
        <taxon>Alteromonadaceae</taxon>
        <taxon>Bowmanella</taxon>
    </lineage>
</organism>
<dbReference type="GO" id="GO:0030288">
    <property type="term" value="C:outer membrane-bounded periplasmic space"/>
    <property type="evidence" value="ECO:0007669"/>
    <property type="project" value="TreeGrafter"/>
</dbReference>
<evidence type="ECO:0000256" key="3">
    <source>
        <dbReference type="ARBA" id="ARBA00009284"/>
    </source>
</evidence>
<keyword evidence="10" id="KW-1185">Reference proteome</keyword>
<sequence length="550" mass="62538">MFTGPCPGAYYDSGVVNLSKPKFNELRNRAFLSVGLIVAILLVLTTGVRAQQTASNQGKSNEQVLFDLMSKRAQNLAAQSYNQEEANLPASWKTMSYPQYRAIRFKGDQALWKDQSLFEVQFFHPGFLYQQPVEIEEVNKDGMNKLLPFSASQFNYDADAAPLAEQSTESKGYSGFRVHYPLNRPDYKDEVAVFQGASYFRLVGPNQIYGLSARGLAIDTAETSGEQFPHFKRFWLVKPEPQDTQLVFFALLDSPAVTGAYRFVLTPGSDTHMQVTARLFARQDVNKLGIAPLTSMFFYGENKVRHVDDFRPEIHDSDGVLMQTSHGEWIWRALKNPRHLQVTSLADESPKGFGLLQRDREFIHYQDNEAKYHQRPSMWITPQGNWGKGRLEIVEIPTNNETNDNIVTYWVPETPLKAGEQREFSYNLSTFDSQRPEHHLAQVVRTRIGWSALPGEHKAPAKAERQFVVDFASPALAKLDATQPIESTLQLSAGNHSDLRVQKLPGGEWRVSFKLKPADQTPVDMRLQLKLRNETLSEVWNYVWNPTDLK</sequence>
<keyword evidence="7" id="KW-1133">Transmembrane helix</keyword>
<keyword evidence="5" id="KW-0732">Signal</keyword>
<name>A0A918DH60_9ALTE</name>
<dbReference type="InterPro" id="IPR014718">
    <property type="entry name" value="GH-type_carb-bd"/>
</dbReference>
<evidence type="ECO:0000256" key="6">
    <source>
        <dbReference type="ARBA" id="ARBA00022764"/>
    </source>
</evidence>
<dbReference type="PIRSF" id="PIRSF006281">
    <property type="entry name" value="MdoG"/>
    <property type="match status" value="1"/>
</dbReference>
<dbReference type="Proteomes" id="UP000606935">
    <property type="component" value="Unassembled WGS sequence"/>
</dbReference>
<dbReference type="EMBL" id="BMLS01000001">
    <property type="protein sequence ID" value="GGO64922.1"/>
    <property type="molecule type" value="Genomic_DNA"/>
</dbReference>
<protein>
    <recommendedName>
        <fullName evidence="4">Glucans biosynthesis protein G</fullName>
    </recommendedName>
</protein>
<comment type="similarity">
    <text evidence="3">Belongs to the OpgD/OpgG family.</text>
</comment>
<dbReference type="Pfam" id="PF04349">
    <property type="entry name" value="MdoG"/>
    <property type="match status" value="1"/>
</dbReference>
<dbReference type="AlphaFoldDB" id="A0A918DH60"/>
<dbReference type="GO" id="GO:0051274">
    <property type="term" value="P:beta-glucan biosynthetic process"/>
    <property type="evidence" value="ECO:0007669"/>
    <property type="project" value="TreeGrafter"/>
</dbReference>